<sequence>METILKSEITCPNCGHKKVEDMPTNACQFFYECENCKKVLKPKEGDCCVYCSYGTVACPPIQENKSCC</sequence>
<dbReference type="InterPro" id="IPR047677">
    <property type="entry name" value="GDCCVxC"/>
</dbReference>
<name>A0A1I7IY33_9FLAO</name>
<keyword evidence="2" id="KW-1185">Reference proteome</keyword>
<dbReference type="NCBIfam" id="NF041374">
    <property type="entry name" value="GDCCVxC"/>
    <property type="match status" value="1"/>
</dbReference>
<dbReference type="Proteomes" id="UP000199138">
    <property type="component" value="Unassembled WGS sequence"/>
</dbReference>
<evidence type="ECO:0000313" key="1">
    <source>
        <dbReference type="EMBL" id="SFU77782.1"/>
    </source>
</evidence>
<accession>A0A1I7IY33</accession>
<dbReference type="STRING" id="1224947.SAMN05216480_12430"/>
<gene>
    <name evidence="1" type="ORF">SAMN05216480_12430</name>
</gene>
<reference evidence="1 2" key="1">
    <citation type="submission" date="2016-10" db="EMBL/GenBank/DDBJ databases">
        <authorList>
            <person name="de Groot N.N."/>
        </authorList>
    </citation>
    <scope>NUCLEOTIDE SEQUENCE [LARGE SCALE GENOMIC DNA]</scope>
    <source>
        <strain evidence="1 2">CGMCC 1.12333</strain>
    </source>
</reference>
<dbReference type="OrthoDB" id="332228at2"/>
<dbReference type="RefSeq" id="WP_085766308.1">
    <property type="nucleotide sequence ID" value="NZ_FPBK01000024.1"/>
</dbReference>
<evidence type="ECO:0000313" key="2">
    <source>
        <dbReference type="Proteomes" id="UP000199138"/>
    </source>
</evidence>
<dbReference type="AlphaFoldDB" id="A0A1I7IY33"/>
<dbReference type="EMBL" id="FPBK01000024">
    <property type="protein sequence ID" value="SFU77782.1"/>
    <property type="molecule type" value="Genomic_DNA"/>
</dbReference>
<proteinExistence type="predicted"/>
<protein>
    <submittedName>
        <fullName evidence="1">Uncharacterized protein</fullName>
    </submittedName>
</protein>
<organism evidence="1 2">
    <name type="scientific">Pustulibacterium marinum</name>
    <dbReference type="NCBI Taxonomy" id="1224947"/>
    <lineage>
        <taxon>Bacteria</taxon>
        <taxon>Pseudomonadati</taxon>
        <taxon>Bacteroidota</taxon>
        <taxon>Flavobacteriia</taxon>
        <taxon>Flavobacteriales</taxon>
        <taxon>Flavobacteriaceae</taxon>
        <taxon>Pustulibacterium</taxon>
    </lineage>
</organism>